<evidence type="ECO:0000313" key="15">
    <source>
        <dbReference type="Proteomes" id="UP000660380"/>
    </source>
</evidence>
<evidence type="ECO:0000259" key="13">
    <source>
        <dbReference type="Pfam" id="PF00892"/>
    </source>
</evidence>
<protein>
    <submittedName>
        <fullName evidence="14">EamA family transporter</fullName>
    </submittedName>
</protein>
<keyword evidence="4" id="KW-0444">Lipid biosynthesis</keyword>
<evidence type="ECO:0000256" key="8">
    <source>
        <dbReference type="ARBA" id="ARBA00022985"/>
    </source>
</evidence>
<dbReference type="RefSeq" id="WP_029633734.1">
    <property type="nucleotide sequence ID" value="NZ_JACJTA010000050.1"/>
</dbReference>
<feature type="domain" description="EamA" evidence="13">
    <location>
        <begin position="9"/>
        <end position="120"/>
    </location>
</feature>
<keyword evidence="6" id="KW-0441">Lipid A biosynthesis</keyword>
<evidence type="ECO:0000256" key="4">
    <source>
        <dbReference type="ARBA" id="ARBA00022516"/>
    </source>
</evidence>
<dbReference type="InterPro" id="IPR037185">
    <property type="entry name" value="EmrE-like"/>
</dbReference>
<comment type="subcellular location">
    <subcellularLocation>
        <location evidence="1">Cell membrane</location>
        <topology evidence="1">Multi-pass membrane protein</topology>
    </subcellularLocation>
</comment>
<comment type="similarity">
    <text evidence="2">Belongs to the EamA transporter family.</text>
</comment>
<evidence type="ECO:0000256" key="7">
    <source>
        <dbReference type="ARBA" id="ARBA00022692"/>
    </source>
</evidence>
<evidence type="ECO:0000256" key="6">
    <source>
        <dbReference type="ARBA" id="ARBA00022556"/>
    </source>
</evidence>
<evidence type="ECO:0000313" key="14">
    <source>
        <dbReference type="EMBL" id="MBD2606897.1"/>
    </source>
</evidence>
<keyword evidence="9 12" id="KW-1133">Transmembrane helix</keyword>
<dbReference type="InterPro" id="IPR000620">
    <property type="entry name" value="EamA_dom"/>
</dbReference>
<keyword evidence="5" id="KW-0997">Cell inner membrane</keyword>
<proteinExistence type="inferred from homology"/>
<evidence type="ECO:0000256" key="10">
    <source>
        <dbReference type="ARBA" id="ARBA00023098"/>
    </source>
</evidence>
<accession>A0ABR8GUQ4</accession>
<keyword evidence="11 12" id="KW-0472">Membrane</keyword>
<dbReference type="EMBL" id="JACJTA010000050">
    <property type="protein sequence ID" value="MBD2606897.1"/>
    <property type="molecule type" value="Genomic_DNA"/>
</dbReference>
<dbReference type="Pfam" id="PF00892">
    <property type="entry name" value="EamA"/>
    <property type="match status" value="1"/>
</dbReference>
<name>A0ABR8GUQ4_9CYAN</name>
<sequence length="129" mass="14721">MISEASNPRLRLIAYITLLASILFGTTGQLLMKKTMSNHAQELFTWLFLLQLMLALSVYSIGVVNWILALRFWKLSIAYPLTSLNYVGILLGSYYFFDEKLTPLRIIGVVLVFIGILFVVIPVKNHKRI</sequence>
<keyword evidence="7 12" id="KW-0812">Transmembrane</keyword>
<feature type="transmembrane region" description="Helical" evidence="12">
    <location>
        <begin position="44"/>
        <end position="70"/>
    </location>
</feature>
<evidence type="ECO:0000256" key="1">
    <source>
        <dbReference type="ARBA" id="ARBA00004651"/>
    </source>
</evidence>
<dbReference type="Proteomes" id="UP000660380">
    <property type="component" value="Unassembled WGS sequence"/>
</dbReference>
<dbReference type="PANTHER" id="PTHR30561:SF9">
    <property type="entry name" value="4-AMINO-4-DEOXY-L-ARABINOSE-PHOSPHOUNDECAPRENOL FLIPPASE SUBUNIT ARNF-RELATED"/>
    <property type="match status" value="1"/>
</dbReference>
<evidence type="ECO:0000256" key="9">
    <source>
        <dbReference type="ARBA" id="ARBA00022989"/>
    </source>
</evidence>
<feature type="transmembrane region" description="Helical" evidence="12">
    <location>
        <begin position="103"/>
        <end position="123"/>
    </location>
</feature>
<dbReference type="InterPro" id="IPR000390">
    <property type="entry name" value="Small_drug/metabolite_transptr"/>
</dbReference>
<comment type="caution">
    <text evidence="14">The sequence shown here is derived from an EMBL/GenBank/DDBJ whole genome shotgun (WGS) entry which is preliminary data.</text>
</comment>
<evidence type="ECO:0000256" key="12">
    <source>
        <dbReference type="SAM" id="Phobius"/>
    </source>
</evidence>
<dbReference type="Gene3D" id="1.10.3730.20">
    <property type="match status" value="1"/>
</dbReference>
<organism evidence="14 15">
    <name type="scientific">Scytonema hofmannii FACHB-248</name>
    <dbReference type="NCBI Taxonomy" id="1842502"/>
    <lineage>
        <taxon>Bacteria</taxon>
        <taxon>Bacillati</taxon>
        <taxon>Cyanobacteriota</taxon>
        <taxon>Cyanophyceae</taxon>
        <taxon>Nostocales</taxon>
        <taxon>Scytonemataceae</taxon>
        <taxon>Scytonema</taxon>
    </lineage>
</organism>
<evidence type="ECO:0000256" key="5">
    <source>
        <dbReference type="ARBA" id="ARBA00022519"/>
    </source>
</evidence>
<reference evidence="14 15" key="1">
    <citation type="journal article" date="2020" name="ISME J.">
        <title>Comparative genomics reveals insights into cyanobacterial evolution and habitat adaptation.</title>
        <authorList>
            <person name="Chen M.Y."/>
            <person name="Teng W.K."/>
            <person name="Zhao L."/>
            <person name="Hu C.X."/>
            <person name="Zhou Y.K."/>
            <person name="Han B.P."/>
            <person name="Song L.R."/>
            <person name="Shu W.S."/>
        </authorList>
    </citation>
    <scope>NUCLEOTIDE SEQUENCE [LARGE SCALE GENOMIC DNA]</scope>
    <source>
        <strain evidence="14 15">FACHB-248</strain>
    </source>
</reference>
<dbReference type="SUPFAM" id="SSF103481">
    <property type="entry name" value="Multidrug resistance efflux transporter EmrE"/>
    <property type="match status" value="1"/>
</dbReference>
<gene>
    <name evidence="14" type="ORF">H6G81_20765</name>
</gene>
<evidence type="ECO:0000256" key="2">
    <source>
        <dbReference type="ARBA" id="ARBA00007362"/>
    </source>
</evidence>
<keyword evidence="10" id="KW-0443">Lipid metabolism</keyword>
<evidence type="ECO:0000256" key="3">
    <source>
        <dbReference type="ARBA" id="ARBA00022475"/>
    </source>
</evidence>
<dbReference type="PANTHER" id="PTHR30561">
    <property type="entry name" value="SMR FAMILY PROTON-DEPENDENT DRUG EFFLUX TRANSPORTER SUGE"/>
    <property type="match status" value="1"/>
</dbReference>
<keyword evidence="8" id="KW-0448">Lipopolysaccharide biosynthesis</keyword>
<feature type="transmembrane region" description="Helical" evidence="12">
    <location>
        <begin position="12"/>
        <end position="32"/>
    </location>
</feature>
<feature type="transmembrane region" description="Helical" evidence="12">
    <location>
        <begin position="77"/>
        <end position="97"/>
    </location>
</feature>
<evidence type="ECO:0000256" key="11">
    <source>
        <dbReference type="ARBA" id="ARBA00023136"/>
    </source>
</evidence>
<keyword evidence="15" id="KW-1185">Reference proteome</keyword>
<keyword evidence="3" id="KW-1003">Cell membrane</keyword>